<organism evidence="2">
    <name type="scientific">Deinococcus sonorensis KR-87</name>
    <dbReference type="NCBI Taxonomy" id="694439"/>
    <lineage>
        <taxon>Bacteria</taxon>
        <taxon>Thermotogati</taxon>
        <taxon>Deinococcota</taxon>
        <taxon>Deinococci</taxon>
        <taxon>Deinococcales</taxon>
        <taxon>Deinococcaceae</taxon>
        <taxon>Deinococcus</taxon>
    </lineage>
</organism>
<dbReference type="Gene3D" id="3.40.50.150">
    <property type="entry name" value="Vaccinia Virus protein VP39"/>
    <property type="match status" value="1"/>
</dbReference>
<dbReference type="GO" id="GO:0008757">
    <property type="term" value="F:S-adenosylmethionine-dependent methyltransferase activity"/>
    <property type="evidence" value="ECO:0007669"/>
    <property type="project" value="InterPro"/>
</dbReference>
<protein>
    <submittedName>
        <fullName evidence="2">Class I SAM-dependent methyltransferase</fullName>
        <ecNumber evidence="2">2.1.1.-</ecNumber>
    </submittedName>
</protein>
<dbReference type="InterPro" id="IPR013216">
    <property type="entry name" value="Methyltransf_11"/>
</dbReference>
<name>A0AAU7U6G2_9DEIO</name>
<gene>
    <name evidence="2" type="ORF">ABOD76_03110</name>
</gene>
<keyword evidence="2" id="KW-0489">Methyltransferase</keyword>
<geneLocation type="plasmid" evidence="2">
    <name>pDson01</name>
</geneLocation>
<evidence type="ECO:0000259" key="1">
    <source>
        <dbReference type="Pfam" id="PF08241"/>
    </source>
</evidence>
<dbReference type="CDD" id="cd02440">
    <property type="entry name" value="AdoMet_MTases"/>
    <property type="match status" value="1"/>
</dbReference>
<dbReference type="PANTHER" id="PTHR43591">
    <property type="entry name" value="METHYLTRANSFERASE"/>
    <property type="match status" value="1"/>
</dbReference>
<dbReference type="EMBL" id="CP158297">
    <property type="protein sequence ID" value="XBV83691.1"/>
    <property type="molecule type" value="Genomic_DNA"/>
</dbReference>
<dbReference type="SUPFAM" id="SSF53335">
    <property type="entry name" value="S-adenosyl-L-methionine-dependent methyltransferases"/>
    <property type="match status" value="1"/>
</dbReference>
<keyword evidence="2" id="KW-0808">Transferase</keyword>
<reference evidence="2" key="1">
    <citation type="submission" date="2024-06" db="EMBL/GenBank/DDBJ databases">
        <title>Draft Genome Sequence of Deinococcus sonorensis Type Strain KR-87, a Biofilm Producing Representative of the Genus Deinococcus.</title>
        <authorList>
            <person name="Boren L.S."/>
            <person name="Grosso R.A."/>
            <person name="Hugenberg-Cox A.N."/>
            <person name="Hill J.T.E."/>
            <person name="Albert C.M."/>
            <person name="Tuohy J.M."/>
        </authorList>
    </citation>
    <scope>NUCLEOTIDE SEQUENCE</scope>
    <source>
        <strain evidence="2">KR-87</strain>
        <plasmid evidence="2">pDson01</plasmid>
    </source>
</reference>
<dbReference type="PANTHER" id="PTHR43591:SF97">
    <property type="entry name" value="CLASS I SAM-DEPENDENT METHYLTRANSFERASE"/>
    <property type="match status" value="1"/>
</dbReference>
<dbReference type="GO" id="GO:0032259">
    <property type="term" value="P:methylation"/>
    <property type="evidence" value="ECO:0007669"/>
    <property type="project" value="UniProtKB-KW"/>
</dbReference>
<dbReference type="AlphaFoldDB" id="A0AAU7U6G2"/>
<dbReference type="InterPro" id="IPR029063">
    <property type="entry name" value="SAM-dependent_MTases_sf"/>
</dbReference>
<sequence>MTDLSSSPLPQEAMEMYAAGTEADRLIKGSNQLERVRVQELMARFLPAPPAVVCDIGGGTGPHAFWLAARGHTVHLLDAMLLHIEQALSREAVRPVASAVVGDARHLPYPNGHADAVLLFGPLYHLTEAADRAQALQEAGRVLRPGGVLLAMNVNRFASTFDGLFSDGYADPEFMAMADRDLEDGQHRAPPGKPYFTTTFFHHPEELRQEIQAAGFQVEALLGVEGIGWTLRDFDAVWADPVRREWILRVARRLETEPTLLGASAHVMAVAHRPS</sequence>
<dbReference type="RefSeq" id="WP_350241361.1">
    <property type="nucleotide sequence ID" value="NZ_CP158297.1"/>
</dbReference>
<dbReference type="KEGG" id="dsc:ABOD76_03110"/>
<keyword evidence="2" id="KW-0614">Plasmid</keyword>
<dbReference type="Pfam" id="PF08241">
    <property type="entry name" value="Methyltransf_11"/>
    <property type="match status" value="1"/>
</dbReference>
<dbReference type="EC" id="2.1.1.-" evidence="2"/>
<proteinExistence type="predicted"/>
<accession>A0AAU7U6G2</accession>
<evidence type="ECO:0000313" key="2">
    <source>
        <dbReference type="EMBL" id="XBV83691.1"/>
    </source>
</evidence>
<feature type="domain" description="Methyltransferase type 11" evidence="1">
    <location>
        <begin position="55"/>
        <end position="150"/>
    </location>
</feature>